<feature type="region of interest" description="Disordered" evidence="1">
    <location>
        <begin position="108"/>
        <end position="129"/>
    </location>
</feature>
<dbReference type="Proteomes" id="UP000543579">
    <property type="component" value="Unassembled WGS sequence"/>
</dbReference>
<protein>
    <submittedName>
        <fullName evidence="2">Uncharacterized protein</fullName>
    </submittedName>
</protein>
<dbReference type="EMBL" id="JACHXY010000002">
    <property type="protein sequence ID" value="MBB3158241.1"/>
    <property type="molecule type" value="Genomic_DNA"/>
</dbReference>
<evidence type="ECO:0000313" key="2">
    <source>
        <dbReference type="EMBL" id="MBB3158241.1"/>
    </source>
</evidence>
<reference evidence="2 3" key="1">
    <citation type="submission" date="2020-08" db="EMBL/GenBank/DDBJ databases">
        <title>Genomic Encyclopedia of Type Strains, Phase III (KMG-III): the genomes of soil and plant-associated and newly described type strains.</title>
        <authorList>
            <person name="Whitman W."/>
        </authorList>
    </citation>
    <scope>NUCLEOTIDE SEQUENCE [LARGE SCALE GENOMIC DNA]</scope>
    <source>
        <strain evidence="2 3">CECT 8356</strain>
    </source>
</reference>
<proteinExistence type="predicted"/>
<evidence type="ECO:0000313" key="3">
    <source>
        <dbReference type="Proteomes" id="UP000543579"/>
    </source>
</evidence>
<accession>A0A7W5CIF3</accession>
<feature type="region of interest" description="Disordered" evidence="1">
    <location>
        <begin position="1"/>
        <end position="27"/>
    </location>
</feature>
<sequence>MSKYSKAAGVSFDRRKTAAATAAAKVDSEAKRQALGADLLSDLETARRELAEAEKPKTLRDHRDRAASLRELGQMFFTVSRASPVPDGSGEEMREALREFREALHEKFGDDNTYGQVEPVEGTTGVDVA</sequence>
<gene>
    <name evidence="2" type="ORF">FHS07_001937</name>
</gene>
<name>A0A7W5CIF3_9MICO</name>
<organism evidence="2 3">
    <name type="scientific">Microbacterium proteolyticum</name>
    <dbReference type="NCBI Taxonomy" id="1572644"/>
    <lineage>
        <taxon>Bacteria</taxon>
        <taxon>Bacillati</taxon>
        <taxon>Actinomycetota</taxon>
        <taxon>Actinomycetes</taxon>
        <taxon>Micrococcales</taxon>
        <taxon>Microbacteriaceae</taxon>
        <taxon>Microbacterium</taxon>
    </lineage>
</organism>
<dbReference type="AlphaFoldDB" id="A0A7W5CIF3"/>
<dbReference type="RefSeq" id="WP_183419695.1">
    <property type="nucleotide sequence ID" value="NZ_JACHXY010000002.1"/>
</dbReference>
<comment type="caution">
    <text evidence="2">The sequence shown here is derived from an EMBL/GenBank/DDBJ whole genome shotgun (WGS) entry which is preliminary data.</text>
</comment>
<evidence type="ECO:0000256" key="1">
    <source>
        <dbReference type="SAM" id="MobiDB-lite"/>
    </source>
</evidence>